<evidence type="ECO:0000313" key="9">
    <source>
        <dbReference type="EMBL" id="EDA4401176.1"/>
    </source>
</evidence>
<dbReference type="EMBL" id="AAMHBF010000003">
    <property type="protein sequence ID" value="EDH2910699.1"/>
    <property type="molecule type" value="Genomic_DNA"/>
</dbReference>
<dbReference type="RefSeq" id="WP_052907301.1">
    <property type="nucleotide sequence ID" value="NZ_CBLGYV010000009.1"/>
</dbReference>
<dbReference type="EMBL" id="AAKAWB010000037">
    <property type="protein sequence ID" value="ECQ4277982.1"/>
    <property type="molecule type" value="Genomic_DNA"/>
</dbReference>
<sequence length="211" mass="23744">MSEANFSLASLEVLSQIDPEVKGFLKRKFAATNDDFINQLYIDLDDAMYVLETQKHMYQGSQWGEDELTSVIIAFLKGRNYDAEHDTQLGGHIDILVKHQLGRFAWIGEAKLWNGPAYIFGGWNQLNERYGTGTVRDNHGGIIIYVKQKKSGDKFSAWREHLAENVAGATITLDTTNALRFSSETLHPATSQPYFVRHMAVSLFHATGDSD</sequence>
<proteinExistence type="predicted"/>
<evidence type="ECO:0000313" key="8">
    <source>
        <dbReference type="EMBL" id="ECQ4277982.1"/>
    </source>
</evidence>
<evidence type="ECO:0000313" key="6">
    <source>
        <dbReference type="EMBL" id="EBU3830642.1"/>
    </source>
</evidence>
<reference evidence="10" key="2">
    <citation type="submission" date="2019-10" db="EMBL/GenBank/DDBJ databases">
        <authorList>
            <consortium name="PulseNet: The National Subtyping Network for Foodborne Disease Surveillance"/>
            <person name="Tarr C.L."/>
            <person name="Trees E."/>
            <person name="Katz L.S."/>
            <person name="Carleton-Romer H.A."/>
            <person name="Stroika S."/>
            <person name="Kucerova Z."/>
            <person name="Roache K.F."/>
            <person name="Sabol A.L."/>
            <person name="Besser J."/>
            <person name="Gerner-Smidt P."/>
        </authorList>
    </citation>
    <scope>NUCLEOTIDE SEQUENCE</scope>
    <source>
        <strain evidence="6">PNUSAS028509</strain>
        <strain evidence="4">PNUSAS047190</strain>
        <strain evidence="1">PNUSAS055573</strain>
        <strain evidence="7">PNUSAS085449</strain>
        <strain evidence="10">PNUSAS109815</strain>
    </source>
</reference>
<dbReference type="EMBL" id="AAHBWG010000010">
    <property type="protein sequence ID" value="EBU3830642.1"/>
    <property type="molecule type" value="Genomic_DNA"/>
</dbReference>
<dbReference type="EMBL" id="AAGPPS010000046">
    <property type="protein sequence ID" value="EBQ6286018.1"/>
    <property type="molecule type" value="Genomic_DNA"/>
</dbReference>
<evidence type="ECO:0000313" key="2">
    <source>
        <dbReference type="EMBL" id="EAM7981793.1"/>
    </source>
</evidence>
<name>A0A5U3LDM7_SALER</name>
<dbReference type="EMBL" id="AAGJDR010000029">
    <property type="protein sequence ID" value="EBO6392462.1"/>
    <property type="molecule type" value="Genomic_DNA"/>
</dbReference>
<reference evidence="9" key="3">
    <citation type="submission" date="2019-10" db="EMBL/GenBank/DDBJ databases">
        <authorList>
            <consortium name="GenomeTrakr network: Whole genome sequencing for foodborne pathogen traceback"/>
        </authorList>
    </citation>
    <scope>NUCLEOTIDE SEQUENCE</scope>
    <source>
        <strain evidence="9">FSIS11924885</strain>
        <strain evidence="8">FSIS31902502</strain>
    </source>
</reference>
<gene>
    <name evidence="5" type="ORF">BTM58_23060</name>
    <name evidence="6" type="ORF">CV223_11060</name>
    <name evidence="3" type="ORF">D1Z67_19750</name>
    <name evidence="1" type="ORF">D8T05_22825</name>
    <name evidence="4" type="ORF">DWC43_23680</name>
    <name evidence="9" type="ORF">F8861_20415</name>
    <name evidence="2" type="ORF">FBI50_23075</name>
    <name evidence="7" type="ORF">FQQ32_04655</name>
    <name evidence="8" type="ORF">FY723_23020</name>
    <name evidence="10" type="ORF">GC636_02645</name>
</gene>
<evidence type="ECO:0000313" key="1">
    <source>
        <dbReference type="EMBL" id="EAM3920648.1"/>
    </source>
</evidence>
<organism evidence="10">
    <name type="scientific">Salmonella enterica</name>
    <name type="common">Salmonella choleraesuis</name>
    <dbReference type="NCBI Taxonomy" id="28901"/>
    <lineage>
        <taxon>Bacteria</taxon>
        <taxon>Pseudomonadati</taxon>
        <taxon>Pseudomonadota</taxon>
        <taxon>Gammaproteobacteria</taxon>
        <taxon>Enterobacterales</taxon>
        <taxon>Enterobacteriaceae</taxon>
        <taxon>Salmonella</taxon>
    </lineage>
</organism>
<dbReference type="EMBL" id="AAJAEW010000015">
    <property type="protein sequence ID" value="ECJ9899403.1"/>
    <property type="molecule type" value="Genomic_DNA"/>
</dbReference>
<evidence type="ECO:0000313" key="3">
    <source>
        <dbReference type="EMBL" id="EBN8629323.1"/>
    </source>
</evidence>
<evidence type="ECO:0000313" key="4">
    <source>
        <dbReference type="EMBL" id="EBO6392462.1"/>
    </source>
</evidence>
<accession>A0A5U3LDM7</accession>
<evidence type="ECO:0000313" key="7">
    <source>
        <dbReference type="EMBL" id="ECJ9899403.1"/>
    </source>
</evidence>
<dbReference type="EMBL" id="AALKBJ010000018">
    <property type="protein sequence ID" value="EDA4401176.1"/>
    <property type="molecule type" value="Genomic_DNA"/>
</dbReference>
<evidence type="ECO:0000313" key="10">
    <source>
        <dbReference type="EMBL" id="EDH2910699.1"/>
    </source>
</evidence>
<dbReference type="EMBL" id="AACUTT010000054">
    <property type="protein sequence ID" value="EAM3920648.1"/>
    <property type="molecule type" value="Genomic_DNA"/>
</dbReference>
<protein>
    <submittedName>
        <fullName evidence="10">Uncharacterized protein</fullName>
    </submittedName>
</protein>
<dbReference type="EMBL" id="AAGGZV010000079">
    <property type="protein sequence ID" value="EBN8629323.1"/>
    <property type="molecule type" value="Genomic_DNA"/>
</dbReference>
<comment type="caution">
    <text evidence="10">The sequence shown here is derived from an EMBL/GenBank/DDBJ whole genome shotgun (WGS) entry which is preliminary data.</text>
</comment>
<dbReference type="EMBL" id="AACWBY010000036">
    <property type="protein sequence ID" value="EAM7981793.1"/>
    <property type="molecule type" value="Genomic_DNA"/>
</dbReference>
<dbReference type="AlphaFoldDB" id="A0A5U3LDM7"/>
<evidence type="ECO:0000313" key="5">
    <source>
        <dbReference type="EMBL" id="EBQ6286018.1"/>
    </source>
</evidence>
<reference evidence="2" key="1">
    <citation type="submission" date="2019-04" db="EMBL/GenBank/DDBJ databases">
        <authorList>
            <consortium name="NARMS: The National Antimicrobial Resistance Monitoring System"/>
        </authorList>
    </citation>
    <scope>NUCLEOTIDE SEQUENCE</scope>
    <source>
        <strain evidence="3">FSIS11813196</strain>
        <strain evidence="2">FSIS11920327</strain>
        <strain evidence="5">FSIS1609096</strain>
    </source>
</reference>